<proteinExistence type="inferred from homology"/>
<dbReference type="InterPro" id="IPR050425">
    <property type="entry name" value="NAD(P)_dehydrat-like"/>
</dbReference>
<evidence type="ECO:0000256" key="2">
    <source>
        <dbReference type="ARBA" id="ARBA00023445"/>
    </source>
</evidence>
<dbReference type="HOGENOM" id="CLU_007383_9_2_1"/>
<dbReference type="SUPFAM" id="SSF51735">
    <property type="entry name" value="NAD(P)-binding Rossmann-fold domains"/>
    <property type="match status" value="1"/>
</dbReference>
<dbReference type="Gene3D" id="3.40.50.720">
    <property type="entry name" value="NAD(P)-binding Rossmann-like Domain"/>
    <property type="match status" value="1"/>
</dbReference>
<sequence>MSTETVLISGASGFVATHVVDAFLKAGYAVRGTVRSQDTAEKVRRTFPQYADKLSFAIVPDIGAPHAFDEAAKGVRGVIHTATPFQIEVEDNERDLLIPAIEGTNNLLDAVKKNAPEVQRIVITSSFASIIDLGKGNRPGHVYSEADWNPLTYEVAAKKETPGAAAYTAAKTLAERAAWDFVEREKPSFDVATICPPMVYGPNINATTNLTKLNTSSADIYRLMSPNSKPTDPVPSNAFWSWVDVRDVAQAHLKAYQLSEAGGQRFFVTGGNFSYQQFVDILREKIPEIQDRVPVGKPGSGFGGVELYGVDNSKSQKVLGLKYHDLEQTVVDSARAFLEFEKSA</sequence>
<dbReference type="InterPro" id="IPR036291">
    <property type="entry name" value="NAD(P)-bd_dom_sf"/>
</dbReference>
<dbReference type="GeneID" id="63693466"/>
<dbReference type="InterPro" id="IPR001509">
    <property type="entry name" value="Epimerase_deHydtase"/>
</dbReference>
<protein>
    <submittedName>
        <fullName evidence="4">Putative NAD dependent epimerase/dehydratase</fullName>
    </submittedName>
</protein>
<keyword evidence="1" id="KW-0560">Oxidoreductase</keyword>
<dbReference type="STRING" id="1388766.A0A017SKC3"/>
<feature type="domain" description="NAD-dependent epimerase/dehydratase" evidence="3">
    <location>
        <begin position="6"/>
        <end position="263"/>
    </location>
</feature>
<evidence type="ECO:0000313" key="5">
    <source>
        <dbReference type="Proteomes" id="UP000019804"/>
    </source>
</evidence>
<dbReference type="RefSeq" id="XP_040640909.1">
    <property type="nucleotide sequence ID" value="XM_040778342.1"/>
</dbReference>
<evidence type="ECO:0000313" key="4">
    <source>
        <dbReference type="EMBL" id="EYE97221.1"/>
    </source>
</evidence>
<comment type="similarity">
    <text evidence="2">Belongs to the NAD(P)-dependent epimerase/dehydratase family. Dihydroflavonol-4-reductase subfamily.</text>
</comment>
<dbReference type="PANTHER" id="PTHR10366">
    <property type="entry name" value="NAD DEPENDENT EPIMERASE/DEHYDRATASE"/>
    <property type="match status" value="1"/>
</dbReference>
<dbReference type="EMBL" id="KK088416">
    <property type="protein sequence ID" value="EYE97221.1"/>
    <property type="molecule type" value="Genomic_DNA"/>
</dbReference>
<evidence type="ECO:0000256" key="1">
    <source>
        <dbReference type="ARBA" id="ARBA00023002"/>
    </source>
</evidence>
<reference evidence="5" key="1">
    <citation type="journal article" date="2014" name="Nat. Commun.">
        <title>Genomic adaptations of the halophilic Dead Sea filamentous fungus Eurotium rubrum.</title>
        <authorList>
            <person name="Kis-Papo T."/>
            <person name="Weig A.R."/>
            <person name="Riley R."/>
            <person name="Persoh D."/>
            <person name="Salamov A."/>
            <person name="Sun H."/>
            <person name="Lipzen A."/>
            <person name="Wasser S.P."/>
            <person name="Rambold G."/>
            <person name="Grigoriev I.V."/>
            <person name="Nevo E."/>
        </authorList>
    </citation>
    <scope>NUCLEOTIDE SEQUENCE [LARGE SCALE GENOMIC DNA]</scope>
    <source>
        <strain evidence="5">CBS 135680</strain>
    </source>
</reference>
<dbReference type="PANTHER" id="PTHR10366:SF564">
    <property type="entry name" value="STEROL-4-ALPHA-CARBOXYLATE 3-DEHYDROGENASE, DECARBOXYLATING"/>
    <property type="match status" value="1"/>
</dbReference>
<name>A0A017SKC3_ASPRC</name>
<dbReference type="CDD" id="cd05227">
    <property type="entry name" value="AR_SDR_e"/>
    <property type="match status" value="1"/>
</dbReference>
<dbReference type="GO" id="GO:0016616">
    <property type="term" value="F:oxidoreductase activity, acting on the CH-OH group of donors, NAD or NADP as acceptor"/>
    <property type="evidence" value="ECO:0007669"/>
    <property type="project" value="TreeGrafter"/>
</dbReference>
<accession>A0A017SKC3</accession>
<evidence type="ECO:0000259" key="3">
    <source>
        <dbReference type="Pfam" id="PF01370"/>
    </source>
</evidence>
<organism evidence="4 5">
    <name type="scientific">Aspergillus ruber (strain CBS 135680)</name>
    <dbReference type="NCBI Taxonomy" id="1388766"/>
    <lineage>
        <taxon>Eukaryota</taxon>
        <taxon>Fungi</taxon>
        <taxon>Dikarya</taxon>
        <taxon>Ascomycota</taxon>
        <taxon>Pezizomycotina</taxon>
        <taxon>Eurotiomycetes</taxon>
        <taxon>Eurotiomycetidae</taxon>
        <taxon>Eurotiales</taxon>
        <taxon>Aspergillaceae</taxon>
        <taxon>Aspergillus</taxon>
        <taxon>Aspergillus subgen. Aspergillus</taxon>
    </lineage>
</organism>
<keyword evidence="5" id="KW-1185">Reference proteome</keyword>
<dbReference type="Proteomes" id="UP000019804">
    <property type="component" value="Unassembled WGS sequence"/>
</dbReference>
<gene>
    <name evidence="4" type="ORF">EURHEDRAFT_324245</name>
</gene>
<dbReference type="AlphaFoldDB" id="A0A017SKC3"/>
<dbReference type="OrthoDB" id="2735536at2759"/>
<dbReference type="FunFam" id="3.40.50.720:FF:000191">
    <property type="entry name" value="Methylglyoxal reductase (NADPH-dependent)"/>
    <property type="match status" value="1"/>
</dbReference>
<dbReference type="Pfam" id="PF01370">
    <property type="entry name" value="Epimerase"/>
    <property type="match status" value="1"/>
</dbReference>